<proteinExistence type="predicted"/>
<protein>
    <recommendedName>
        <fullName evidence="3">Barstar (barnase inhibitor) domain-containing protein</fullName>
    </recommendedName>
</protein>
<reference evidence="1 2" key="1">
    <citation type="submission" date="2022-12" db="EMBL/GenBank/DDBJ databases">
        <authorList>
            <person name="Mo P."/>
        </authorList>
    </citation>
    <scope>NUCLEOTIDE SEQUENCE [LARGE SCALE GENOMIC DNA]</scope>
    <source>
        <strain evidence="1 2">HUAS 2-6</strain>
    </source>
</reference>
<organism evidence="1 2">
    <name type="scientific">Streptomyces camelliae</name>
    <dbReference type="NCBI Taxonomy" id="3004093"/>
    <lineage>
        <taxon>Bacteria</taxon>
        <taxon>Bacillati</taxon>
        <taxon>Actinomycetota</taxon>
        <taxon>Actinomycetes</taxon>
        <taxon>Kitasatosporales</taxon>
        <taxon>Streptomycetaceae</taxon>
        <taxon>Streptomyces</taxon>
    </lineage>
</organism>
<evidence type="ECO:0000313" key="1">
    <source>
        <dbReference type="EMBL" id="WBO61393.1"/>
    </source>
</evidence>
<accession>A0ABY7NWB7</accession>
<evidence type="ECO:0000313" key="2">
    <source>
        <dbReference type="Proteomes" id="UP001212326"/>
    </source>
</evidence>
<dbReference type="Proteomes" id="UP001212326">
    <property type="component" value="Chromosome"/>
</dbReference>
<gene>
    <name evidence="1" type="ORF">O1G22_00055</name>
</gene>
<dbReference type="RefSeq" id="WP_270079356.1">
    <property type="nucleotide sequence ID" value="NZ_CP115300.1"/>
</dbReference>
<sequence length="122" mass="13695">MTFIDDVLQGRATIDDFDSYGEAWHNAEEDLGEFHDYVGLLWPEYALWATDHDRISGDDVLEYVIEARRRKVGFLDYLAIRQGSGCQGRRDLPPLWLVGQGMGSSLPAIQGGLSFLSTATDR</sequence>
<keyword evidence="2" id="KW-1185">Reference proteome</keyword>
<dbReference type="EMBL" id="CP115300">
    <property type="protein sequence ID" value="WBO61393.1"/>
    <property type="molecule type" value="Genomic_DNA"/>
</dbReference>
<name>A0ABY7NWB7_9ACTN</name>
<evidence type="ECO:0008006" key="3">
    <source>
        <dbReference type="Google" id="ProtNLM"/>
    </source>
</evidence>